<proteinExistence type="predicted"/>
<evidence type="ECO:0000256" key="2">
    <source>
        <dbReference type="ARBA" id="ARBA00022679"/>
    </source>
</evidence>
<gene>
    <name evidence="4" type="ORF">B0T15DRAFT_484923</name>
</gene>
<dbReference type="SUPFAM" id="SSF53335">
    <property type="entry name" value="S-adenosyl-L-methionine-dependent methyltransferases"/>
    <property type="match status" value="1"/>
</dbReference>
<reference evidence="4" key="1">
    <citation type="journal article" date="2023" name="Mol. Phylogenet. Evol.">
        <title>Genome-scale phylogeny and comparative genomics of the fungal order Sordariales.</title>
        <authorList>
            <person name="Hensen N."/>
            <person name="Bonometti L."/>
            <person name="Westerberg I."/>
            <person name="Brannstrom I.O."/>
            <person name="Guillou S."/>
            <person name="Cros-Aarteil S."/>
            <person name="Calhoun S."/>
            <person name="Haridas S."/>
            <person name="Kuo A."/>
            <person name="Mondo S."/>
            <person name="Pangilinan J."/>
            <person name="Riley R."/>
            <person name="LaButti K."/>
            <person name="Andreopoulos B."/>
            <person name="Lipzen A."/>
            <person name="Chen C."/>
            <person name="Yan M."/>
            <person name="Daum C."/>
            <person name="Ng V."/>
            <person name="Clum A."/>
            <person name="Steindorff A."/>
            <person name="Ohm R.A."/>
            <person name="Martin F."/>
            <person name="Silar P."/>
            <person name="Natvig D.O."/>
            <person name="Lalanne C."/>
            <person name="Gautier V."/>
            <person name="Ament-Velasquez S.L."/>
            <person name="Kruys A."/>
            <person name="Hutchinson M.I."/>
            <person name="Powell A.J."/>
            <person name="Barry K."/>
            <person name="Miller A.N."/>
            <person name="Grigoriev I.V."/>
            <person name="Debuchy R."/>
            <person name="Gladieux P."/>
            <person name="Hiltunen Thoren M."/>
            <person name="Johannesson H."/>
        </authorList>
    </citation>
    <scope>NUCLEOTIDE SEQUENCE</scope>
    <source>
        <strain evidence="4">CBS 333.67</strain>
    </source>
</reference>
<dbReference type="InterPro" id="IPR029063">
    <property type="entry name" value="SAM-dependent_MTases_sf"/>
</dbReference>
<accession>A0AAJ0GSS8</accession>
<keyword evidence="2" id="KW-0808">Transferase</keyword>
<feature type="domain" description="Methyltransferase" evidence="3">
    <location>
        <begin position="46"/>
        <end position="137"/>
    </location>
</feature>
<dbReference type="InterPro" id="IPR041698">
    <property type="entry name" value="Methyltransf_25"/>
</dbReference>
<keyword evidence="5" id="KW-1185">Reference proteome</keyword>
<sequence>MSKSTGSETRGSDWSPDQYLLFADARNRPIHDLIAFLSPEYSPSSIIDLGCGPGNSTELLAKRFPNAKISGVDSSPAMLARARTALPNIDFTQADLRWYEPPPGVDLLFSNAVFHWLRQDERIFHITRLLRTLKPGGILALQMPDNYHEGSHRAMRDMMKTSSLALHFKDLPREERPWIDETEEPIEYYNALMPHCRAVETWTTRYVHVLDAYEDIVEWVKGTGLQPYLNLLPDERLRDTFLKEYKARLRREYARAQDGKVLLAYPRRFVVAYSAGGAVR</sequence>
<organism evidence="4 5">
    <name type="scientific">Chaetomium strumarium</name>
    <dbReference type="NCBI Taxonomy" id="1170767"/>
    <lineage>
        <taxon>Eukaryota</taxon>
        <taxon>Fungi</taxon>
        <taxon>Dikarya</taxon>
        <taxon>Ascomycota</taxon>
        <taxon>Pezizomycotina</taxon>
        <taxon>Sordariomycetes</taxon>
        <taxon>Sordariomycetidae</taxon>
        <taxon>Sordariales</taxon>
        <taxon>Chaetomiaceae</taxon>
        <taxon>Chaetomium</taxon>
    </lineage>
</organism>
<dbReference type="GO" id="GO:0030798">
    <property type="term" value="F:trans-aconitate 2-methyltransferase activity"/>
    <property type="evidence" value="ECO:0007669"/>
    <property type="project" value="InterPro"/>
</dbReference>
<dbReference type="AlphaFoldDB" id="A0AAJ0GSS8"/>
<evidence type="ECO:0000313" key="5">
    <source>
        <dbReference type="Proteomes" id="UP001273166"/>
    </source>
</evidence>
<evidence type="ECO:0000259" key="3">
    <source>
        <dbReference type="Pfam" id="PF13649"/>
    </source>
</evidence>
<dbReference type="PANTHER" id="PTHR43861:SF1">
    <property type="entry name" value="TRANS-ACONITATE 2-METHYLTRANSFERASE"/>
    <property type="match status" value="1"/>
</dbReference>
<evidence type="ECO:0000256" key="1">
    <source>
        <dbReference type="ARBA" id="ARBA00022603"/>
    </source>
</evidence>
<dbReference type="CDD" id="cd02440">
    <property type="entry name" value="AdoMet_MTases"/>
    <property type="match status" value="1"/>
</dbReference>
<evidence type="ECO:0000313" key="4">
    <source>
        <dbReference type="EMBL" id="KAK3305260.1"/>
    </source>
</evidence>
<comment type="caution">
    <text evidence="4">The sequence shown here is derived from an EMBL/GenBank/DDBJ whole genome shotgun (WGS) entry which is preliminary data.</text>
</comment>
<dbReference type="EMBL" id="JAUDZG010000004">
    <property type="protein sequence ID" value="KAK3305260.1"/>
    <property type="molecule type" value="Genomic_DNA"/>
</dbReference>
<dbReference type="Pfam" id="PF13649">
    <property type="entry name" value="Methyltransf_25"/>
    <property type="match status" value="1"/>
</dbReference>
<name>A0AAJ0GSS8_9PEZI</name>
<dbReference type="Proteomes" id="UP001273166">
    <property type="component" value="Unassembled WGS sequence"/>
</dbReference>
<keyword evidence="1 4" id="KW-0489">Methyltransferase</keyword>
<protein>
    <submittedName>
        <fullName evidence="4">S-adenosyl-L-methionine-dependent methyltransferase</fullName>
    </submittedName>
</protein>
<dbReference type="Gene3D" id="3.40.50.150">
    <property type="entry name" value="Vaccinia Virus protein VP39"/>
    <property type="match status" value="1"/>
</dbReference>
<reference evidence="4" key="2">
    <citation type="submission" date="2023-06" db="EMBL/GenBank/DDBJ databases">
        <authorList>
            <consortium name="Lawrence Berkeley National Laboratory"/>
            <person name="Mondo S.J."/>
            <person name="Hensen N."/>
            <person name="Bonometti L."/>
            <person name="Westerberg I."/>
            <person name="Brannstrom I.O."/>
            <person name="Guillou S."/>
            <person name="Cros-Aarteil S."/>
            <person name="Calhoun S."/>
            <person name="Haridas S."/>
            <person name="Kuo A."/>
            <person name="Pangilinan J."/>
            <person name="Riley R."/>
            <person name="Labutti K."/>
            <person name="Andreopoulos B."/>
            <person name="Lipzen A."/>
            <person name="Chen C."/>
            <person name="Yanf M."/>
            <person name="Daum C."/>
            <person name="Ng V."/>
            <person name="Clum A."/>
            <person name="Steindorff A."/>
            <person name="Ohm R."/>
            <person name="Martin F."/>
            <person name="Silar P."/>
            <person name="Natvig D."/>
            <person name="Lalanne C."/>
            <person name="Gautier V."/>
            <person name="Ament-Velasquez S.L."/>
            <person name="Kruys A."/>
            <person name="Hutchinson M.I."/>
            <person name="Powell A.J."/>
            <person name="Barry K."/>
            <person name="Miller A.N."/>
            <person name="Grigoriev I.V."/>
            <person name="Debuchy R."/>
            <person name="Gladieux P."/>
            <person name="Thoren M.H."/>
            <person name="Johannesson H."/>
        </authorList>
    </citation>
    <scope>NUCLEOTIDE SEQUENCE</scope>
    <source>
        <strain evidence="4">CBS 333.67</strain>
    </source>
</reference>
<dbReference type="RefSeq" id="XP_062721040.1">
    <property type="nucleotide sequence ID" value="XM_062866256.1"/>
</dbReference>
<dbReference type="GeneID" id="87885085"/>
<dbReference type="GO" id="GO:0032259">
    <property type="term" value="P:methylation"/>
    <property type="evidence" value="ECO:0007669"/>
    <property type="project" value="UniProtKB-KW"/>
</dbReference>
<dbReference type="Gene3D" id="1.10.150.290">
    <property type="entry name" value="S-adenosyl-L-methionine-dependent methyltransferases"/>
    <property type="match status" value="1"/>
</dbReference>
<dbReference type="InterPro" id="IPR023149">
    <property type="entry name" value="Trans_acon_MeTrfase_C"/>
</dbReference>
<dbReference type="PANTHER" id="PTHR43861">
    <property type="entry name" value="TRANS-ACONITATE 2-METHYLTRANSFERASE-RELATED"/>
    <property type="match status" value="1"/>
</dbReference>